<keyword evidence="8" id="KW-1185">Reference proteome</keyword>
<dbReference type="Gene3D" id="3.20.20.70">
    <property type="entry name" value="Aldolase class I"/>
    <property type="match status" value="1"/>
</dbReference>
<dbReference type="EMBL" id="JBBYXI010000003">
    <property type="protein sequence ID" value="MEN3931365.1"/>
    <property type="molecule type" value="Genomic_DNA"/>
</dbReference>
<keyword evidence="4" id="KW-0324">Glycolysis</keyword>
<evidence type="ECO:0000256" key="3">
    <source>
        <dbReference type="ARBA" id="ARBA00013068"/>
    </source>
</evidence>
<dbReference type="Pfam" id="PF00274">
    <property type="entry name" value="Glycolytic"/>
    <property type="match status" value="1"/>
</dbReference>
<dbReference type="RefSeq" id="WP_346337396.1">
    <property type="nucleotide sequence ID" value="NZ_JBBYXI010000003.1"/>
</dbReference>
<dbReference type="InterPro" id="IPR013785">
    <property type="entry name" value="Aldolase_TIM"/>
</dbReference>
<evidence type="ECO:0000256" key="2">
    <source>
        <dbReference type="ARBA" id="ARBA00010387"/>
    </source>
</evidence>
<proteinExistence type="inferred from homology"/>
<dbReference type="EC" id="4.1.2.13" evidence="3"/>
<dbReference type="SUPFAM" id="SSF51569">
    <property type="entry name" value="Aldolase"/>
    <property type="match status" value="1"/>
</dbReference>
<evidence type="ECO:0000313" key="8">
    <source>
        <dbReference type="Proteomes" id="UP001418637"/>
    </source>
</evidence>
<dbReference type="PANTHER" id="PTHR11627">
    <property type="entry name" value="FRUCTOSE-BISPHOSPHATE ALDOLASE"/>
    <property type="match status" value="1"/>
</dbReference>
<dbReference type="Proteomes" id="UP001418637">
    <property type="component" value="Unassembled WGS sequence"/>
</dbReference>
<reference evidence="7 8" key="1">
    <citation type="submission" date="2024-04" db="EMBL/GenBank/DDBJ databases">
        <title>A novel species isolated from cricket.</title>
        <authorList>
            <person name="Wang H.-C."/>
        </authorList>
    </citation>
    <scope>NUCLEOTIDE SEQUENCE [LARGE SCALE GENOMIC DNA]</scope>
    <source>
        <strain evidence="7 8">WL0021</strain>
    </source>
</reference>
<organism evidence="7 8">
    <name type="scientific">Hohaiivirga grylli</name>
    <dbReference type="NCBI Taxonomy" id="3133970"/>
    <lineage>
        <taxon>Bacteria</taxon>
        <taxon>Pseudomonadati</taxon>
        <taxon>Pseudomonadota</taxon>
        <taxon>Alphaproteobacteria</taxon>
        <taxon>Hyphomicrobiales</taxon>
        <taxon>Methylobacteriaceae</taxon>
        <taxon>Hohaiivirga</taxon>
    </lineage>
</organism>
<gene>
    <name evidence="7" type="ORF">WJT86_09880</name>
</gene>
<evidence type="ECO:0000256" key="6">
    <source>
        <dbReference type="ARBA" id="ARBA00029799"/>
    </source>
</evidence>
<sequence>MNEEQLRRMHEDQGFIAALDQSGGSTPKALQQYGIQENAYSNEEGMYDLVHAMRTRIIKSPDFNSDFILGAILFENTMHRSIDGKLTADYLWEEKGIIPFLKVDKGLADLENGVQLMKPISGLDDLLKQAVAKNIFGTKMRSVIKNANSEGIAAAIKQQFEVGKQIAAAGLIPILEPEVDIHSPDRSESEKLLKQEVKKHLAALDTKTKVMFKFSIPVEDDFYRDLMDDPHVVRIVALSGGYSQAEANEKLLKNHGLIASFSRALAEGLSAQQTDAQFNATLSASIKAIYSASIT</sequence>
<comment type="caution">
    <text evidence="7">The sequence shown here is derived from an EMBL/GenBank/DDBJ whole genome shotgun (WGS) entry which is preliminary data.</text>
</comment>
<evidence type="ECO:0000256" key="4">
    <source>
        <dbReference type="ARBA" id="ARBA00023152"/>
    </source>
</evidence>
<evidence type="ECO:0000256" key="5">
    <source>
        <dbReference type="ARBA" id="ARBA00023239"/>
    </source>
</evidence>
<evidence type="ECO:0000313" key="7">
    <source>
        <dbReference type="EMBL" id="MEN3931365.1"/>
    </source>
</evidence>
<dbReference type="NCBIfam" id="NF003784">
    <property type="entry name" value="PRK05377.1"/>
    <property type="match status" value="1"/>
</dbReference>
<keyword evidence="5" id="KW-0456">Lyase</keyword>
<accession>A0ABV0BKS1</accession>
<protein>
    <recommendedName>
        <fullName evidence="3">fructose-bisphosphate aldolase</fullName>
        <ecNumber evidence="3">4.1.2.13</ecNumber>
    </recommendedName>
    <alternativeName>
        <fullName evidence="6">Fructose-bisphosphate aldolase class I</fullName>
    </alternativeName>
</protein>
<comment type="pathway">
    <text evidence="1">Carbohydrate degradation; glycolysis; D-glyceraldehyde 3-phosphate and glycerone phosphate from D-glucose: step 4/4.</text>
</comment>
<name>A0ABV0BKS1_9HYPH</name>
<comment type="similarity">
    <text evidence="2">Belongs to the class I fructose-bisphosphate aldolase family.</text>
</comment>
<evidence type="ECO:0000256" key="1">
    <source>
        <dbReference type="ARBA" id="ARBA00004714"/>
    </source>
</evidence>
<dbReference type="InterPro" id="IPR000741">
    <property type="entry name" value="FBA_I"/>
</dbReference>